<dbReference type="Proteomes" id="UP000692954">
    <property type="component" value="Unassembled WGS sequence"/>
</dbReference>
<comment type="caution">
    <text evidence="1">The sequence shown here is derived from an EMBL/GenBank/DDBJ whole genome shotgun (WGS) entry which is preliminary data.</text>
</comment>
<gene>
    <name evidence="1" type="ORF">PSON_ATCC_30995.1.T1030001</name>
</gene>
<evidence type="ECO:0000313" key="1">
    <source>
        <dbReference type="EMBL" id="CAD8113221.1"/>
    </source>
</evidence>
<evidence type="ECO:0000313" key="2">
    <source>
        <dbReference type="Proteomes" id="UP000692954"/>
    </source>
</evidence>
<proteinExistence type="predicted"/>
<reference evidence="1" key="1">
    <citation type="submission" date="2021-01" db="EMBL/GenBank/DDBJ databases">
        <authorList>
            <consortium name="Genoscope - CEA"/>
            <person name="William W."/>
        </authorList>
    </citation>
    <scope>NUCLEOTIDE SEQUENCE</scope>
</reference>
<organism evidence="1 2">
    <name type="scientific">Paramecium sonneborni</name>
    <dbReference type="NCBI Taxonomy" id="65129"/>
    <lineage>
        <taxon>Eukaryota</taxon>
        <taxon>Sar</taxon>
        <taxon>Alveolata</taxon>
        <taxon>Ciliophora</taxon>
        <taxon>Intramacronucleata</taxon>
        <taxon>Oligohymenophorea</taxon>
        <taxon>Peniculida</taxon>
        <taxon>Parameciidae</taxon>
        <taxon>Paramecium</taxon>
    </lineage>
</organism>
<dbReference type="AlphaFoldDB" id="A0A8S1QE65"/>
<accession>A0A8S1QE65</accession>
<name>A0A8S1QE65_9CILI</name>
<sequence length="167" mass="20204">MIGVYRKGQISDILGFISKPFNFKLYESFINQKVTISDIHKKNKNIMNILRNILDHPFYKKNDFSTKAYENERLKHIKKILGLNRWMIFLCSQYNSLPLINNLYRVNRMHQKQQIRRKLIRNIKILRYQNKENKVDWCQFRLVKLQEIGIQNVNINGMNIYVMLLIN</sequence>
<dbReference type="EMBL" id="CAJJDN010000103">
    <property type="protein sequence ID" value="CAD8113221.1"/>
    <property type="molecule type" value="Genomic_DNA"/>
</dbReference>
<keyword evidence="2" id="KW-1185">Reference proteome</keyword>
<protein>
    <submittedName>
        <fullName evidence="1">Uncharacterized protein</fullName>
    </submittedName>
</protein>